<keyword evidence="1" id="KW-1133">Transmembrane helix</keyword>
<dbReference type="EMBL" id="OB798461">
    <property type="protein sequence ID" value="CAD7434892.1"/>
    <property type="molecule type" value="Genomic_DNA"/>
</dbReference>
<name>A0A7R9EIY9_9NEOP</name>
<dbReference type="AlphaFoldDB" id="A0A7R9EIY9"/>
<protein>
    <recommendedName>
        <fullName evidence="2">ZP domain-containing protein</fullName>
    </recommendedName>
</protein>
<proteinExistence type="predicted"/>
<dbReference type="PANTHER" id="PTHR46560:SF4">
    <property type="entry name" value="DUSKY"/>
    <property type="match status" value="1"/>
</dbReference>
<dbReference type="Pfam" id="PF25057">
    <property type="entry name" value="CUT_N"/>
    <property type="match status" value="1"/>
</dbReference>
<feature type="domain" description="ZP" evidence="2">
    <location>
        <begin position="26"/>
        <end position="373"/>
    </location>
</feature>
<dbReference type="PANTHER" id="PTHR46560">
    <property type="entry name" value="CYPHER, ISOFORM B"/>
    <property type="match status" value="1"/>
</dbReference>
<evidence type="ECO:0000259" key="2">
    <source>
        <dbReference type="PROSITE" id="PS51034"/>
    </source>
</evidence>
<dbReference type="InterPro" id="IPR001507">
    <property type="entry name" value="ZP_dom"/>
</dbReference>
<organism evidence="3">
    <name type="scientific">Timema monikensis</name>
    <dbReference type="NCBI Taxonomy" id="170555"/>
    <lineage>
        <taxon>Eukaryota</taxon>
        <taxon>Metazoa</taxon>
        <taxon>Ecdysozoa</taxon>
        <taxon>Arthropoda</taxon>
        <taxon>Hexapoda</taxon>
        <taxon>Insecta</taxon>
        <taxon>Pterygota</taxon>
        <taxon>Neoptera</taxon>
        <taxon>Polyneoptera</taxon>
        <taxon>Phasmatodea</taxon>
        <taxon>Timematodea</taxon>
        <taxon>Timematoidea</taxon>
        <taxon>Timematidae</taxon>
        <taxon>Timema</taxon>
    </lineage>
</organism>
<reference evidence="3" key="1">
    <citation type="submission" date="2020-11" db="EMBL/GenBank/DDBJ databases">
        <authorList>
            <person name="Tran Van P."/>
        </authorList>
    </citation>
    <scope>NUCLEOTIDE SEQUENCE</scope>
</reference>
<accession>A0A7R9EIY9</accession>
<feature type="transmembrane region" description="Helical" evidence="1">
    <location>
        <begin position="434"/>
        <end position="457"/>
    </location>
</feature>
<gene>
    <name evidence="3" type="ORF">TMSB3V08_LOCUS11542</name>
</gene>
<dbReference type="PROSITE" id="PS51034">
    <property type="entry name" value="ZP_2"/>
    <property type="match status" value="1"/>
</dbReference>
<sequence length="468" mass="51188">MYVAGGGGSEVTSEGHPPHIHEIDVQCAKDQMTINLEFNTPFDGVIYSKGFYSQQACRYVQPGSGQSKYSFTVRLDSCGTQFIERFKEEGQAYLENVLVLQNEPGIQEMGRGPFAPAANGLVKIGETMTLVVSVEGDPGFDIQVRDCVARDSTSTNLVQLTDERGCVIKKKLFGAFQKTRETGSAQTSIIAYAFFQGSANSCLGNKPFSHGASNSSWMCPLRVATHNKCVAGNLGTSDLMPAINPVINGQLGNPGQTSIGERAANRRKELCQNYWTRNIPQTERINILSCQDSPPRRNIPQTERRNILSCQDNPNRRYSVRITWPGTSPGRGESSCPVTTAFKFPDIMDLTIDCNVELCKTDCEICPDPNQSLDPVARRKRDLWMPSNDTLGEPMRIVKTFRVVSAEDLVSPGLAAVINVDSGYPGVCMSFPSFLSAAILLLSLLLGSCLLSAALWLKQHGNTVRLKA</sequence>
<evidence type="ECO:0000313" key="3">
    <source>
        <dbReference type="EMBL" id="CAD7434892.1"/>
    </source>
</evidence>
<dbReference type="InterPro" id="IPR056953">
    <property type="entry name" value="CUT_N"/>
</dbReference>
<keyword evidence="1" id="KW-0812">Transmembrane</keyword>
<keyword evidence="1" id="KW-0472">Membrane</keyword>
<evidence type="ECO:0000256" key="1">
    <source>
        <dbReference type="SAM" id="Phobius"/>
    </source>
</evidence>